<evidence type="ECO:0000256" key="1">
    <source>
        <dbReference type="SAM" id="Coils"/>
    </source>
</evidence>
<sequence length="208" mass="24313">METKVRNSNNTKLLKRIADSLLTAQQEIDELLLQLSLGKAEAKDKFEEIKQDLRHAIQEFKKLIRDEVKDALPIPARKKLDDLISSLNDGKVNNKIIFTNQQKKIAQALEEVEHELKDWLERSASVNYLSHEIEKYKLKMEILWLKFGLKNFELKDEVKEGLLQARKKVEGIAANIREQIGEESEKMGQVKDKIKEVYRHTLRIIRKI</sequence>
<evidence type="ECO:0000313" key="2">
    <source>
        <dbReference type="EMBL" id="GCC50418.1"/>
    </source>
</evidence>
<keyword evidence="1" id="KW-0175">Coiled coil</keyword>
<gene>
    <name evidence="2" type="ORF">SanaruYs_06330</name>
</gene>
<keyword evidence="3" id="KW-1185">Reference proteome</keyword>
<comment type="caution">
    <text evidence="2">The sequence shown here is derived from an EMBL/GenBank/DDBJ whole genome shotgun (WGS) entry which is preliminary data.</text>
</comment>
<feature type="coiled-coil region" evidence="1">
    <location>
        <begin position="14"/>
        <end position="66"/>
    </location>
</feature>
<organism evidence="2 3">
    <name type="scientific">Chryseotalea sanaruensis</name>
    <dbReference type="NCBI Taxonomy" id="2482724"/>
    <lineage>
        <taxon>Bacteria</taxon>
        <taxon>Pseudomonadati</taxon>
        <taxon>Bacteroidota</taxon>
        <taxon>Cytophagia</taxon>
        <taxon>Cytophagales</taxon>
        <taxon>Chryseotaleaceae</taxon>
        <taxon>Chryseotalea</taxon>
    </lineage>
</organism>
<accession>A0A401U660</accession>
<protein>
    <submittedName>
        <fullName evidence="2">Uncharacterized protein</fullName>
    </submittedName>
</protein>
<proteinExistence type="predicted"/>
<dbReference type="Proteomes" id="UP000288227">
    <property type="component" value="Unassembled WGS sequence"/>
</dbReference>
<name>A0A401U660_9BACT</name>
<dbReference type="AlphaFoldDB" id="A0A401U660"/>
<evidence type="ECO:0000313" key="3">
    <source>
        <dbReference type="Proteomes" id="UP000288227"/>
    </source>
</evidence>
<dbReference type="RefSeq" id="WP_127121056.1">
    <property type="nucleotide sequence ID" value="NZ_BHXQ01000001.1"/>
</dbReference>
<reference evidence="2 3" key="1">
    <citation type="submission" date="2018-11" db="EMBL/GenBank/DDBJ databases">
        <title>Chryseotalea sanarue gen. nov., sp., nov., a member of the family Cytophagaceae, isolated from a brackish lake in Hamamatsu Japan.</title>
        <authorList>
            <person name="Maejima Y."/>
            <person name="Iino T."/>
            <person name="Muraguchi Y."/>
            <person name="Fukuda K."/>
            <person name="Ohkuma M."/>
            <person name="Moriuchi R."/>
            <person name="Dohra H."/>
            <person name="Kimbara K."/>
            <person name="Shintani M."/>
        </authorList>
    </citation>
    <scope>NUCLEOTIDE SEQUENCE [LARGE SCALE GENOMIC DNA]</scope>
    <source>
        <strain evidence="2 3">Ys</strain>
    </source>
</reference>
<dbReference type="OrthoDB" id="1434642at2"/>
<dbReference type="EMBL" id="BHXQ01000001">
    <property type="protein sequence ID" value="GCC50418.1"/>
    <property type="molecule type" value="Genomic_DNA"/>
</dbReference>